<dbReference type="GO" id="GO:0042393">
    <property type="term" value="F:histone binding"/>
    <property type="evidence" value="ECO:0007669"/>
    <property type="project" value="TreeGrafter"/>
</dbReference>
<accession>A0A6P8U9W6</accession>
<dbReference type="PANTHER" id="PTHR45623">
    <property type="entry name" value="CHROMODOMAIN-HELICASE-DNA-BINDING PROTEIN 3-RELATED-RELATED"/>
    <property type="match status" value="1"/>
</dbReference>
<dbReference type="GO" id="GO:0000785">
    <property type="term" value="C:chromatin"/>
    <property type="evidence" value="ECO:0007669"/>
    <property type="project" value="TreeGrafter"/>
</dbReference>
<dbReference type="GO" id="GO:0140658">
    <property type="term" value="F:ATP-dependent chromatin remodeler activity"/>
    <property type="evidence" value="ECO:0007669"/>
    <property type="project" value="TreeGrafter"/>
</dbReference>
<organism evidence="4 6">
    <name type="scientific">Gymnodraco acuticeps</name>
    <name type="common">Antarctic dragonfish</name>
    <dbReference type="NCBI Taxonomy" id="8218"/>
    <lineage>
        <taxon>Eukaryota</taxon>
        <taxon>Metazoa</taxon>
        <taxon>Chordata</taxon>
        <taxon>Craniata</taxon>
        <taxon>Vertebrata</taxon>
        <taxon>Euteleostomi</taxon>
        <taxon>Actinopterygii</taxon>
        <taxon>Neopterygii</taxon>
        <taxon>Teleostei</taxon>
        <taxon>Neoteleostei</taxon>
        <taxon>Acanthomorphata</taxon>
        <taxon>Eupercaria</taxon>
        <taxon>Perciformes</taxon>
        <taxon>Notothenioidei</taxon>
        <taxon>Bathydraconidae</taxon>
        <taxon>Gymnodraco</taxon>
    </lineage>
</organism>
<dbReference type="RefSeq" id="XP_034073624.1">
    <property type="nucleotide sequence ID" value="XM_034217733.1"/>
</dbReference>
<evidence type="ECO:0000256" key="2">
    <source>
        <dbReference type="ARBA" id="ARBA00023242"/>
    </source>
</evidence>
<dbReference type="GO" id="GO:0003677">
    <property type="term" value="F:DNA binding"/>
    <property type="evidence" value="ECO:0007669"/>
    <property type="project" value="TreeGrafter"/>
</dbReference>
<protein>
    <submittedName>
        <fullName evidence="5 6">Chromodomain-helicase-DNA-binding protein 7-like isoform X1</fullName>
    </submittedName>
</protein>
<dbReference type="InterPro" id="IPR049730">
    <property type="entry name" value="SNF2/RAD54-like_C"/>
</dbReference>
<evidence type="ECO:0000256" key="1">
    <source>
        <dbReference type="ARBA" id="ARBA00022801"/>
    </source>
</evidence>
<dbReference type="GO" id="GO:0048565">
    <property type="term" value="P:digestive tract development"/>
    <property type="evidence" value="ECO:0007669"/>
    <property type="project" value="TreeGrafter"/>
</dbReference>
<proteinExistence type="predicted"/>
<keyword evidence="2" id="KW-0539">Nucleus</keyword>
<gene>
    <name evidence="5 6" type="primary">LOC117547179</name>
</gene>
<dbReference type="SUPFAM" id="SSF52540">
    <property type="entry name" value="P-loop containing nucleoside triphosphate hydrolases"/>
    <property type="match status" value="1"/>
</dbReference>
<dbReference type="InterPro" id="IPR027417">
    <property type="entry name" value="P-loop_NTPase"/>
</dbReference>
<evidence type="ECO:0000313" key="4">
    <source>
        <dbReference type="Proteomes" id="UP000515161"/>
    </source>
</evidence>
<dbReference type="RefSeq" id="XP_034073623.1">
    <property type="nucleotide sequence ID" value="XM_034217732.1"/>
</dbReference>
<feature type="compositionally biased region" description="Basic and acidic residues" evidence="3">
    <location>
        <begin position="168"/>
        <end position="178"/>
    </location>
</feature>
<dbReference type="OrthoDB" id="448448at2759"/>
<dbReference type="GO" id="GO:0003682">
    <property type="term" value="F:chromatin binding"/>
    <property type="evidence" value="ECO:0007669"/>
    <property type="project" value="TreeGrafter"/>
</dbReference>
<keyword evidence="4" id="KW-1185">Reference proteome</keyword>
<dbReference type="GO" id="GO:0045892">
    <property type="term" value="P:negative regulation of DNA-templated transcription"/>
    <property type="evidence" value="ECO:0007669"/>
    <property type="project" value="TreeGrafter"/>
</dbReference>
<keyword evidence="1" id="KW-0378">Hydrolase</keyword>
<dbReference type="CDD" id="cd18793">
    <property type="entry name" value="SF2_C_SNF"/>
    <property type="match status" value="1"/>
</dbReference>
<dbReference type="GO" id="GO:0016887">
    <property type="term" value="F:ATP hydrolysis activity"/>
    <property type="evidence" value="ECO:0007669"/>
    <property type="project" value="TreeGrafter"/>
</dbReference>
<dbReference type="Gene3D" id="3.40.50.300">
    <property type="entry name" value="P-loop containing nucleotide triphosphate hydrolases"/>
    <property type="match status" value="1"/>
</dbReference>
<dbReference type="Proteomes" id="UP000515161">
    <property type="component" value="Unplaced"/>
</dbReference>
<evidence type="ECO:0000313" key="5">
    <source>
        <dbReference type="RefSeq" id="XP_034073623.1"/>
    </source>
</evidence>
<dbReference type="GO" id="GO:0007420">
    <property type="term" value="P:brain development"/>
    <property type="evidence" value="ECO:0007669"/>
    <property type="project" value="TreeGrafter"/>
</dbReference>
<feature type="region of interest" description="Disordered" evidence="3">
    <location>
        <begin position="165"/>
        <end position="221"/>
    </location>
</feature>
<evidence type="ECO:0000256" key="3">
    <source>
        <dbReference type="SAM" id="MobiDB-lite"/>
    </source>
</evidence>
<feature type="compositionally biased region" description="Basic residues" evidence="3">
    <location>
        <begin position="179"/>
        <end position="190"/>
    </location>
</feature>
<dbReference type="GO" id="GO:0090090">
    <property type="term" value="P:negative regulation of canonical Wnt signaling pathway"/>
    <property type="evidence" value="ECO:0007669"/>
    <property type="project" value="TreeGrafter"/>
</dbReference>
<dbReference type="AlphaFoldDB" id="A0A6P8U9W6"/>
<sequence>MTGCGLEGNAFLTSRKKFYWTGSRDLLETVEREEMICSIRPSRMVAAPCGTCPIRKDHASPHQTPDQELVNLTAADTCVIFHSDWNPQNDLQAQARCHRFGQSKAVEVYRLITRNYEREMLDKASLKLGLDRAVLQSMSGNNNGVRKRKSVIFLDAKSFLAGPAVLQEGDRGPAEERSLRRHHGRERRRQSLLLGGHRPDPAAKSHHQHHHQFASSSGCTRKTWRTKKCWPDWQRPEDT</sequence>
<dbReference type="GO" id="GO:0071339">
    <property type="term" value="C:MLL1 complex"/>
    <property type="evidence" value="ECO:0007669"/>
    <property type="project" value="TreeGrafter"/>
</dbReference>
<dbReference type="GeneID" id="117547179"/>
<reference evidence="5 6" key="1">
    <citation type="submission" date="2025-04" db="UniProtKB">
        <authorList>
            <consortium name="RefSeq"/>
        </authorList>
    </citation>
    <scope>IDENTIFICATION</scope>
</reference>
<dbReference type="KEGG" id="gacu:117547179"/>
<evidence type="ECO:0000313" key="6">
    <source>
        <dbReference type="RefSeq" id="XP_034073624.1"/>
    </source>
</evidence>
<dbReference type="PANTHER" id="PTHR45623:SF3">
    <property type="entry name" value="CHROMODOMAIN-HELICASE-DNA-BINDING PROTEIN 8"/>
    <property type="match status" value="1"/>
</dbReference>
<name>A0A6P8U9W6_GYMAC</name>